<dbReference type="Gene3D" id="3.90.1150.200">
    <property type="match status" value="1"/>
</dbReference>
<dbReference type="EMBL" id="CP049109">
    <property type="protein sequence ID" value="QIG80787.1"/>
    <property type="molecule type" value="Genomic_DNA"/>
</dbReference>
<dbReference type="KEGG" id="spzr:G5C33_13980"/>
<dbReference type="AlphaFoldDB" id="A0A6G6Y7L4"/>
<organism evidence="2 3">
    <name type="scientific">Stakelama tenebrarum</name>
    <dbReference type="NCBI Taxonomy" id="2711215"/>
    <lineage>
        <taxon>Bacteria</taxon>
        <taxon>Pseudomonadati</taxon>
        <taxon>Pseudomonadota</taxon>
        <taxon>Alphaproteobacteria</taxon>
        <taxon>Sphingomonadales</taxon>
        <taxon>Sphingomonadaceae</taxon>
        <taxon>Stakelama</taxon>
    </lineage>
</organism>
<proteinExistence type="predicted"/>
<name>A0A6G6Y7L4_9SPHN</name>
<accession>A0A6G6Y7L4</accession>
<dbReference type="Proteomes" id="UP000501568">
    <property type="component" value="Chromosome"/>
</dbReference>
<dbReference type="SUPFAM" id="SSF159888">
    <property type="entry name" value="YdhG-like"/>
    <property type="match status" value="1"/>
</dbReference>
<keyword evidence="3" id="KW-1185">Reference proteome</keyword>
<feature type="domain" description="YdhG-like" evidence="1">
    <location>
        <begin position="24"/>
        <end position="126"/>
    </location>
</feature>
<dbReference type="RefSeq" id="WP_165327795.1">
    <property type="nucleotide sequence ID" value="NZ_CP049109.1"/>
</dbReference>
<evidence type="ECO:0000313" key="2">
    <source>
        <dbReference type="EMBL" id="QIG80787.1"/>
    </source>
</evidence>
<sequence>MAANQPGDTVEQFRAGLDAATLAMIDALRAIVTTAYPGLEERIKWNAPSFAVAGDDRITLGIERKGGVRIVLHRGAAAKDVAGFAFEDVDGIAKWPAPDRGVATFRTLDAIESVWEGLTALCRRWIEVTQDAQD</sequence>
<gene>
    <name evidence="2" type="ORF">G5C33_13980</name>
</gene>
<evidence type="ECO:0000259" key="1">
    <source>
        <dbReference type="Pfam" id="PF08818"/>
    </source>
</evidence>
<dbReference type="Pfam" id="PF08818">
    <property type="entry name" value="DUF1801"/>
    <property type="match status" value="1"/>
</dbReference>
<protein>
    <submittedName>
        <fullName evidence="2">DUF1801 domain-containing protein</fullName>
    </submittedName>
</protein>
<dbReference type="InterPro" id="IPR014922">
    <property type="entry name" value="YdhG-like"/>
</dbReference>
<reference evidence="2 3" key="1">
    <citation type="submission" date="2020-02" db="EMBL/GenBank/DDBJ databases">
        <authorList>
            <person name="Zheng R.K."/>
            <person name="Sun C.M."/>
        </authorList>
    </citation>
    <scope>NUCLEOTIDE SEQUENCE [LARGE SCALE GENOMIC DNA]</scope>
    <source>
        <strain evidence="3">zrk23</strain>
    </source>
</reference>
<evidence type="ECO:0000313" key="3">
    <source>
        <dbReference type="Proteomes" id="UP000501568"/>
    </source>
</evidence>